<name>A0A1L7CNI7_CORFL</name>
<sequence>MHSERSDEKILMDALQAANEAAENERRARMHLAEEAGRVAAAPYSNVSAIAAMLGKTRTTITKWRDAWLEKNA</sequence>
<evidence type="ECO:0000256" key="1">
    <source>
        <dbReference type="SAM" id="Coils"/>
    </source>
</evidence>
<protein>
    <submittedName>
        <fullName evidence="2">Uncharacterized protein</fullName>
    </submittedName>
</protein>
<proteinExistence type="predicted"/>
<dbReference type="AlphaFoldDB" id="A0A1L7CNI7"/>
<dbReference type="GeneID" id="82880909"/>
<dbReference type="KEGG" id="cfc:CFLV_09365"/>
<evidence type="ECO:0000313" key="5">
    <source>
        <dbReference type="Proteomes" id="UP000315353"/>
    </source>
</evidence>
<reference evidence="3 5" key="2">
    <citation type="submission" date="2019-06" db="EMBL/GenBank/DDBJ databases">
        <title>Whole genome shotgun sequence of Corynebacterium flavescens NBRC 14136.</title>
        <authorList>
            <person name="Hosoyama A."/>
            <person name="Uohara A."/>
            <person name="Ohji S."/>
            <person name="Ichikawa N."/>
        </authorList>
    </citation>
    <scope>NUCLEOTIDE SEQUENCE [LARGE SCALE GENOMIC DNA]</scope>
    <source>
        <strain evidence="3 5">NBRC 14136</strain>
    </source>
</reference>
<keyword evidence="1" id="KW-0175">Coiled coil</keyword>
<dbReference type="Proteomes" id="UP000185479">
    <property type="component" value="Chromosome"/>
</dbReference>
<dbReference type="RefSeq" id="WP_075730295.1">
    <property type="nucleotide sequence ID" value="NZ_BJNB01000016.1"/>
</dbReference>
<evidence type="ECO:0000313" key="2">
    <source>
        <dbReference type="EMBL" id="APT87375.1"/>
    </source>
</evidence>
<reference evidence="2 4" key="1">
    <citation type="submission" date="2014-08" db="EMBL/GenBank/DDBJ databases">
        <title>Complete genome sequence of Corynebacterium flavescens OJ8(T)(=DSM 20296(T)), isolated from cheese.</title>
        <authorList>
            <person name="Ruckert C."/>
            <person name="Albersmeier A."/>
            <person name="Winkler A."/>
            <person name="Kalinowski J."/>
        </authorList>
    </citation>
    <scope>NUCLEOTIDE SEQUENCE [LARGE SCALE GENOMIC DNA]</scope>
    <source>
        <strain evidence="2 4">OJ8</strain>
    </source>
</reference>
<evidence type="ECO:0000313" key="4">
    <source>
        <dbReference type="Proteomes" id="UP000185479"/>
    </source>
</evidence>
<dbReference type="Proteomes" id="UP000315353">
    <property type="component" value="Unassembled WGS sequence"/>
</dbReference>
<dbReference type="Pfam" id="PF13384">
    <property type="entry name" value="HTH_23"/>
    <property type="match status" value="1"/>
</dbReference>
<keyword evidence="4" id="KW-1185">Reference proteome</keyword>
<accession>A0A1L7CNI7</accession>
<dbReference type="EMBL" id="CP009246">
    <property type="protein sequence ID" value="APT87375.1"/>
    <property type="molecule type" value="Genomic_DNA"/>
</dbReference>
<feature type="coiled-coil region" evidence="1">
    <location>
        <begin position="5"/>
        <end position="35"/>
    </location>
</feature>
<organism evidence="2 4">
    <name type="scientific">Corynebacterium flavescens</name>
    <dbReference type="NCBI Taxonomy" id="28028"/>
    <lineage>
        <taxon>Bacteria</taxon>
        <taxon>Bacillati</taxon>
        <taxon>Actinomycetota</taxon>
        <taxon>Actinomycetes</taxon>
        <taxon>Mycobacteriales</taxon>
        <taxon>Corynebacteriaceae</taxon>
        <taxon>Corynebacterium</taxon>
    </lineage>
</organism>
<dbReference type="STRING" id="28028.CFLV_09365"/>
<dbReference type="EMBL" id="BJNB01000016">
    <property type="protein sequence ID" value="GEB97789.1"/>
    <property type="molecule type" value="Genomic_DNA"/>
</dbReference>
<evidence type="ECO:0000313" key="3">
    <source>
        <dbReference type="EMBL" id="GEB97789.1"/>
    </source>
</evidence>
<gene>
    <name evidence="3" type="ORF">CFL01nite_12840</name>
    <name evidence="2" type="ORF">CFLV_09365</name>
</gene>